<evidence type="ECO:0000313" key="2">
    <source>
        <dbReference type="Proteomes" id="UP000598032"/>
    </source>
</evidence>
<protein>
    <recommendedName>
        <fullName evidence="3">Tetratricopeptide repeat protein</fullName>
    </recommendedName>
</protein>
<reference evidence="1 2" key="1">
    <citation type="submission" date="2020-10" db="EMBL/GenBank/DDBJ databases">
        <authorList>
            <person name="Peeters C."/>
        </authorList>
    </citation>
    <scope>NUCLEOTIDE SEQUENCE [LARGE SCALE GENOMIC DNA]</scope>
    <source>
        <strain evidence="1 2">LMG 28140</strain>
    </source>
</reference>
<dbReference type="Pfam" id="PF13432">
    <property type="entry name" value="TPR_16"/>
    <property type="match status" value="1"/>
</dbReference>
<comment type="caution">
    <text evidence="1">The sequence shown here is derived from an EMBL/GenBank/DDBJ whole genome shotgun (WGS) entry which is preliminary data.</text>
</comment>
<dbReference type="Gene3D" id="1.25.40.10">
    <property type="entry name" value="Tetratricopeptide repeat domain"/>
    <property type="match status" value="1"/>
</dbReference>
<dbReference type="SUPFAM" id="SSF48452">
    <property type="entry name" value="TPR-like"/>
    <property type="match status" value="1"/>
</dbReference>
<name>A0ABN7I5V6_9BURK</name>
<sequence>MTHEYDPLTQCDDAAMSSVLESMQSTDAIAMSALNDTLARWPRDYRLWFLRGAIHAGQEQHGEARTDFVQTVTLAPEFHVARFMLGLLELMSGDLQVAAQTWQPLDRLTESDALRVLKDGLLNLGHDRFDVALEQLTRGLALNQQHPLINHYVRAVVEKISGLPEVASTTADSTVEQEHHLLLSGYQGNQTRH</sequence>
<keyword evidence="2" id="KW-1185">Reference proteome</keyword>
<dbReference type="Proteomes" id="UP000598032">
    <property type="component" value="Unassembled WGS sequence"/>
</dbReference>
<accession>A0ABN7I5V6</accession>
<evidence type="ECO:0008006" key="3">
    <source>
        <dbReference type="Google" id="ProtNLM"/>
    </source>
</evidence>
<gene>
    <name evidence="1" type="ORF">LMG28140_04715</name>
</gene>
<evidence type="ECO:0000313" key="1">
    <source>
        <dbReference type="EMBL" id="CAD6549146.1"/>
    </source>
</evidence>
<proteinExistence type="predicted"/>
<dbReference type="EMBL" id="CAJHCP010000010">
    <property type="protein sequence ID" value="CAD6549146.1"/>
    <property type="molecule type" value="Genomic_DNA"/>
</dbReference>
<dbReference type="InterPro" id="IPR011990">
    <property type="entry name" value="TPR-like_helical_dom_sf"/>
</dbReference>
<organism evidence="1 2">
    <name type="scientific">Paraburkholderia metrosideri</name>
    <dbReference type="NCBI Taxonomy" id="580937"/>
    <lineage>
        <taxon>Bacteria</taxon>
        <taxon>Pseudomonadati</taxon>
        <taxon>Pseudomonadota</taxon>
        <taxon>Betaproteobacteria</taxon>
        <taxon>Burkholderiales</taxon>
        <taxon>Burkholderiaceae</taxon>
        <taxon>Paraburkholderia</taxon>
    </lineage>
</organism>
<dbReference type="RefSeq" id="WP_201644673.1">
    <property type="nucleotide sequence ID" value="NZ_CAJHCP010000010.1"/>
</dbReference>